<dbReference type="Proteomes" id="UP000694920">
    <property type="component" value="Unplaced"/>
</dbReference>
<feature type="chain" id="PRO_5042484233" evidence="2">
    <location>
        <begin position="23"/>
        <end position="699"/>
    </location>
</feature>
<feature type="region of interest" description="Disordered" evidence="1">
    <location>
        <begin position="155"/>
        <end position="386"/>
    </location>
</feature>
<evidence type="ECO:0000259" key="3">
    <source>
        <dbReference type="PROSITE" id="PS50940"/>
    </source>
</evidence>
<dbReference type="InterPro" id="IPR002557">
    <property type="entry name" value="Chitin-bd_dom"/>
</dbReference>
<feature type="compositionally biased region" description="Polar residues" evidence="1">
    <location>
        <begin position="351"/>
        <end position="367"/>
    </location>
</feature>
<dbReference type="Gene3D" id="2.170.140.10">
    <property type="entry name" value="Chitin binding domain"/>
    <property type="match status" value="1"/>
</dbReference>
<feature type="compositionally biased region" description="Polar residues" evidence="1">
    <location>
        <begin position="320"/>
        <end position="338"/>
    </location>
</feature>
<evidence type="ECO:0000313" key="5">
    <source>
        <dbReference type="RefSeq" id="XP_015591999.1"/>
    </source>
</evidence>
<feature type="signal peptide" evidence="2">
    <location>
        <begin position="1"/>
        <end position="22"/>
    </location>
</feature>
<dbReference type="SUPFAM" id="SSF57625">
    <property type="entry name" value="Invertebrate chitin-binding proteins"/>
    <property type="match status" value="1"/>
</dbReference>
<evidence type="ECO:0000256" key="1">
    <source>
        <dbReference type="SAM" id="MobiDB-lite"/>
    </source>
</evidence>
<accession>A0AAJ7BQQ4</accession>
<keyword evidence="4" id="KW-1185">Reference proteome</keyword>
<dbReference type="Pfam" id="PF01607">
    <property type="entry name" value="CBM_14"/>
    <property type="match status" value="1"/>
</dbReference>
<dbReference type="GO" id="GO:0016301">
    <property type="term" value="F:kinase activity"/>
    <property type="evidence" value="ECO:0007669"/>
    <property type="project" value="UniProtKB-KW"/>
</dbReference>
<dbReference type="PANTHER" id="PTHR22933:SF47">
    <property type="entry name" value="CPAP1-I"/>
    <property type="match status" value="1"/>
</dbReference>
<keyword evidence="5" id="KW-0808">Transferase</keyword>
<protein>
    <submittedName>
        <fullName evidence="5">Probable serine/threonine-protein kinase clkA isoform X1</fullName>
    </submittedName>
</protein>
<feature type="compositionally biased region" description="Low complexity" evidence="1">
    <location>
        <begin position="262"/>
        <end position="277"/>
    </location>
</feature>
<dbReference type="RefSeq" id="XP_015591999.1">
    <property type="nucleotide sequence ID" value="XM_015736513.2"/>
</dbReference>
<dbReference type="PANTHER" id="PTHR22933">
    <property type="entry name" value="FI18007P1-RELATED"/>
    <property type="match status" value="1"/>
</dbReference>
<dbReference type="SMART" id="SM00494">
    <property type="entry name" value="ChtBD2"/>
    <property type="match status" value="1"/>
</dbReference>
<keyword evidence="2" id="KW-0732">Signal</keyword>
<dbReference type="KEGG" id="ccin:107266231"/>
<feature type="compositionally biased region" description="Low complexity" evidence="1">
    <location>
        <begin position="368"/>
        <end position="386"/>
    </location>
</feature>
<feature type="compositionally biased region" description="Low complexity" evidence="1">
    <location>
        <begin position="158"/>
        <end position="193"/>
    </location>
</feature>
<evidence type="ECO:0000256" key="2">
    <source>
        <dbReference type="SAM" id="SignalP"/>
    </source>
</evidence>
<dbReference type="AlphaFoldDB" id="A0AAJ7BQQ4"/>
<proteinExistence type="predicted"/>
<feature type="compositionally biased region" description="Low complexity" evidence="1">
    <location>
        <begin position="230"/>
        <end position="244"/>
    </location>
</feature>
<dbReference type="InterPro" id="IPR052976">
    <property type="entry name" value="Scoloptoxin-like"/>
</dbReference>
<evidence type="ECO:0000313" key="4">
    <source>
        <dbReference type="Proteomes" id="UP000694920"/>
    </source>
</evidence>
<feature type="compositionally biased region" description="Low complexity" evidence="1">
    <location>
        <begin position="308"/>
        <end position="319"/>
    </location>
</feature>
<feature type="compositionally biased region" description="Polar residues" evidence="1">
    <location>
        <begin position="245"/>
        <end position="261"/>
    </location>
</feature>
<feature type="domain" description="Chitin-binding type-2" evidence="3">
    <location>
        <begin position="39"/>
        <end position="101"/>
    </location>
</feature>
<dbReference type="GO" id="GO:0005576">
    <property type="term" value="C:extracellular region"/>
    <property type="evidence" value="ECO:0007669"/>
    <property type="project" value="InterPro"/>
</dbReference>
<feature type="compositionally biased region" description="Polar residues" evidence="1">
    <location>
        <begin position="278"/>
        <end position="307"/>
    </location>
</feature>
<reference evidence="5" key="1">
    <citation type="submission" date="2025-08" db="UniProtKB">
        <authorList>
            <consortium name="RefSeq"/>
        </authorList>
    </citation>
    <scope>IDENTIFICATION</scope>
</reference>
<feature type="compositionally biased region" description="Polar residues" evidence="1">
    <location>
        <begin position="644"/>
        <end position="653"/>
    </location>
</feature>
<gene>
    <name evidence="5" type="primary">LOC107266231</name>
</gene>
<sequence>MPIYKTSLVIALAAIFWSCSLALQRPPPRYSQQYMPDTSFTCRNKIVGSYYADPETDCQLFHVCVSVAGSIQDYRFLCPNDTAFDQESQTCADWYDVDCEAATLYYASDNFDLYRLGSGLESLHYDSIRNDVEPQDHLQRSETSDAVRSSANNLNRVASNNGYSGNANSNSNANNNKEIFRGSSSSNFYSSRNNGKEDDYDNEKAYREENVQEPRKKVGVRKLARKQQYNGNQNNINNNSNNNNYSPSTTIAPPSAAQNPSGFNNGNYYNGNNNFNNQRVTNFASSTTARPVSSQENYNRNQNTPKYNTPTSTNRPTTNYQETYSSYQSPSTTVRTTEYNNYNGNGYNSNTQGATNYNQSPTTTVRPNNYNSRNNNNKNNNEQGFTNQYNQFNQQSQSTTIQSSTNYQQNDYTNYQHRNYNNIQRSSSSNPFQTTTAASTFYDNYSSGSNYNANNNGQYNRVSSSTITRQEPAQTTTKYFTNNYAGSSYVPTTYSPTTKKYLNNDNVQAQTKVRGSDRYNSQLTDNGQYFDKTQGEKSTQYYDSTRATKKPVQYNNYDNSGKYYESSTSNYNNYDYNKSSPGIGFSPASINHLAESPKTTTPAPRRSPGPSTYSPSTFSANTQRPQQSQTTARGATFVSGSARPFSTTKSLDATTAKPKSTKKNDYDYAYYDNAGTLEYDGLDLEHVNDNKESSKIARN</sequence>
<feature type="region of interest" description="Disordered" evidence="1">
    <location>
        <begin position="512"/>
        <end position="561"/>
    </location>
</feature>
<organism evidence="4 5">
    <name type="scientific">Cephus cinctus</name>
    <name type="common">Wheat stem sawfly</name>
    <dbReference type="NCBI Taxonomy" id="211228"/>
    <lineage>
        <taxon>Eukaryota</taxon>
        <taxon>Metazoa</taxon>
        <taxon>Ecdysozoa</taxon>
        <taxon>Arthropoda</taxon>
        <taxon>Hexapoda</taxon>
        <taxon>Insecta</taxon>
        <taxon>Pterygota</taxon>
        <taxon>Neoptera</taxon>
        <taxon>Endopterygota</taxon>
        <taxon>Hymenoptera</taxon>
        <taxon>Cephoidea</taxon>
        <taxon>Cephidae</taxon>
        <taxon>Cephus</taxon>
    </lineage>
</organism>
<keyword evidence="5" id="KW-0418">Kinase</keyword>
<feature type="compositionally biased region" description="Low complexity" evidence="1">
    <location>
        <begin position="339"/>
        <end position="350"/>
    </location>
</feature>
<dbReference type="GO" id="GO:0008061">
    <property type="term" value="F:chitin binding"/>
    <property type="evidence" value="ECO:0007669"/>
    <property type="project" value="InterPro"/>
</dbReference>
<dbReference type="InterPro" id="IPR036508">
    <property type="entry name" value="Chitin-bd_dom_sf"/>
</dbReference>
<feature type="compositionally biased region" description="Polar residues" evidence="1">
    <location>
        <begin position="512"/>
        <end position="527"/>
    </location>
</feature>
<name>A0AAJ7BQQ4_CEPCN</name>
<feature type="compositionally biased region" description="Polar residues" evidence="1">
    <location>
        <begin position="536"/>
        <end position="545"/>
    </location>
</feature>
<feature type="compositionally biased region" description="Polar residues" evidence="1">
    <location>
        <begin position="609"/>
        <end position="633"/>
    </location>
</feature>
<feature type="compositionally biased region" description="Basic and acidic residues" evidence="1">
    <location>
        <begin position="194"/>
        <end position="216"/>
    </location>
</feature>
<dbReference type="GeneID" id="107266231"/>
<dbReference type="PROSITE" id="PS50940">
    <property type="entry name" value="CHIT_BIND_II"/>
    <property type="match status" value="1"/>
</dbReference>
<feature type="region of interest" description="Disordered" evidence="1">
    <location>
        <begin position="587"/>
        <end position="666"/>
    </location>
</feature>